<dbReference type="AlphaFoldDB" id="A0AAV7RBH3"/>
<name>A0AAV7RBH3_PLEWA</name>
<accession>A0AAV7RBH3</accession>
<dbReference type="EMBL" id="JANPWB010000009">
    <property type="protein sequence ID" value="KAJ1148085.1"/>
    <property type="molecule type" value="Genomic_DNA"/>
</dbReference>
<reference evidence="1" key="1">
    <citation type="journal article" date="2022" name="bioRxiv">
        <title>Sequencing and chromosome-scale assembly of the giantPleurodeles waltlgenome.</title>
        <authorList>
            <person name="Brown T."/>
            <person name="Elewa A."/>
            <person name="Iarovenko S."/>
            <person name="Subramanian E."/>
            <person name="Araus A.J."/>
            <person name="Petzold A."/>
            <person name="Susuki M."/>
            <person name="Suzuki K.-i.T."/>
            <person name="Hayashi T."/>
            <person name="Toyoda A."/>
            <person name="Oliveira C."/>
            <person name="Osipova E."/>
            <person name="Leigh N.D."/>
            <person name="Simon A."/>
            <person name="Yun M.H."/>
        </authorList>
    </citation>
    <scope>NUCLEOTIDE SEQUENCE</scope>
    <source>
        <strain evidence="1">20211129_DDA</strain>
        <tissue evidence="1">Liver</tissue>
    </source>
</reference>
<gene>
    <name evidence="1" type="ORF">NDU88_000926</name>
</gene>
<evidence type="ECO:0000313" key="1">
    <source>
        <dbReference type="EMBL" id="KAJ1148085.1"/>
    </source>
</evidence>
<evidence type="ECO:0008006" key="3">
    <source>
        <dbReference type="Google" id="ProtNLM"/>
    </source>
</evidence>
<protein>
    <recommendedName>
        <fullName evidence="3">Secreted protein</fullName>
    </recommendedName>
</protein>
<sequence length="67" mass="7853">MEKTAIFLHISLCNFFLRCQICESNILVAGIYRACRFIKNPRYPKPINELHLAMGFHSIPGIQQFIW</sequence>
<dbReference type="Proteomes" id="UP001066276">
    <property type="component" value="Chromosome 5"/>
</dbReference>
<keyword evidence="2" id="KW-1185">Reference proteome</keyword>
<evidence type="ECO:0000313" key="2">
    <source>
        <dbReference type="Proteomes" id="UP001066276"/>
    </source>
</evidence>
<proteinExistence type="predicted"/>
<comment type="caution">
    <text evidence="1">The sequence shown here is derived from an EMBL/GenBank/DDBJ whole genome shotgun (WGS) entry which is preliminary data.</text>
</comment>
<organism evidence="1 2">
    <name type="scientific">Pleurodeles waltl</name>
    <name type="common">Iberian ribbed newt</name>
    <dbReference type="NCBI Taxonomy" id="8319"/>
    <lineage>
        <taxon>Eukaryota</taxon>
        <taxon>Metazoa</taxon>
        <taxon>Chordata</taxon>
        <taxon>Craniata</taxon>
        <taxon>Vertebrata</taxon>
        <taxon>Euteleostomi</taxon>
        <taxon>Amphibia</taxon>
        <taxon>Batrachia</taxon>
        <taxon>Caudata</taxon>
        <taxon>Salamandroidea</taxon>
        <taxon>Salamandridae</taxon>
        <taxon>Pleurodelinae</taxon>
        <taxon>Pleurodeles</taxon>
    </lineage>
</organism>